<reference evidence="1 2" key="1">
    <citation type="submission" date="2021-07" db="EMBL/GenBank/DDBJ databases">
        <title>Paenibacillus radiodurans sp. nov., isolated from the southeastern edge of Tengger Desert.</title>
        <authorList>
            <person name="Zhang G."/>
        </authorList>
    </citation>
    <scope>NUCLEOTIDE SEQUENCE [LARGE SCALE GENOMIC DNA]</scope>
    <source>
        <strain evidence="1 2">CCM 7311</strain>
    </source>
</reference>
<name>A0ABS7C014_9BACL</name>
<keyword evidence="2" id="KW-1185">Reference proteome</keyword>
<feature type="non-terminal residue" evidence="1">
    <location>
        <position position="250"/>
    </location>
</feature>
<accession>A0ABS7C014</accession>
<evidence type="ECO:0000313" key="1">
    <source>
        <dbReference type="EMBL" id="MBW7454243.1"/>
    </source>
</evidence>
<comment type="caution">
    <text evidence="1">The sequence shown here is derived from an EMBL/GenBank/DDBJ whole genome shotgun (WGS) entry which is preliminary data.</text>
</comment>
<organism evidence="1 2">
    <name type="scientific">Paenibacillus sepulcri</name>
    <dbReference type="NCBI Taxonomy" id="359917"/>
    <lineage>
        <taxon>Bacteria</taxon>
        <taxon>Bacillati</taxon>
        <taxon>Bacillota</taxon>
        <taxon>Bacilli</taxon>
        <taxon>Bacillales</taxon>
        <taxon>Paenibacillaceae</taxon>
        <taxon>Paenibacillus</taxon>
    </lineage>
</organism>
<dbReference type="Proteomes" id="UP001519887">
    <property type="component" value="Unassembled WGS sequence"/>
</dbReference>
<evidence type="ECO:0008006" key="3">
    <source>
        <dbReference type="Google" id="ProtNLM"/>
    </source>
</evidence>
<protein>
    <recommendedName>
        <fullName evidence="3">Phospholipase C/D domain-containing protein</fullName>
    </recommendedName>
</protein>
<evidence type="ECO:0000313" key="2">
    <source>
        <dbReference type="Proteomes" id="UP001519887"/>
    </source>
</evidence>
<sequence length="250" mass="28453">MSESVTQTALIEDCLAIMLVSDQICEAFKEVAQDHANFAQFGSVTDISAGFPVQLLEKYRDNWDSHKKPEEEIGFRSAPLVPKTKPESILAFVLGWLCHRAAEHHLKPETAESGMYRDAFLFHRLYVNNSKTPEPYRTEAYDKRAKGLPASASISSGDVQELFQVIQQRLLIEMHTFVPDVEDIEGWLDRLHAKYQERAAYMDNYAEAVMNPDPAKVQQLVTDMNFYDDEDAIIQLAQAIRQGRKPSQET</sequence>
<gene>
    <name evidence="1" type="ORF">K0U00_09400</name>
</gene>
<proteinExistence type="predicted"/>
<dbReference type="EMBL" id="JAHZIK010000174">
    <property type="protein sequence ID" value="MBW7454243.1"/>
    <property type="molecule type" value="Genomic_DNA"/>
</dbReference>